<dbReference type="PROSITE" id="PS50944">
    <property type="entry name" value="HTH_DTXR"/>
    <property type="match status" value="1"/>
</dbReference>
<accession>A0A239H913</accession>
<feature type="domain" description="HTH dtxR-type" evidence="15">
    <location>
        <begin position="1"/>
        <end position="67"/>
    </location>
</feature>
<evidence type="ECO:0000256" key="4">
    <source>
        <dbReference type="ARBA" id="ARBA00022386"/>
    </source>
</evidence>
<dbReference type="AlphaFoldDB" id="A0A239H913"/>
<dbReference type="Pfam" id="PF01325">
    <property type="entry name" value="Fe_dep_repress"/>
    <property type="match status" value="1"/>
</dbReference>
<dbReference type="Pfam" id="PF02742">
    <property type="entry name" value="Fe_dep_repr_C"/>
    <property type="match status" value="1"/>
</dbReference>
<dbReference type="InterPro" id="IPR036390">
    <property type="entry name" value="WH_DNA-bd_sf"/>
</dbReference>
<dbReference type="PANTHER" id="PTHR33238">
    <property type="entry name" value="IRON (METAL) DEPENDENT REPRESSOR, DTXR FAMILY"/>
    <property type="match status" value="1"/>
</dbReference>
<keyword evidence="11" id="KW-0804">Transcription</keyword>
<evidence type="ECO:0000256" key="14">
    <source>
        <dbReference type="ARBA" id="ARBA00032593"/>
    </source>
</evidence>
<dbReference type="GO" id="GO:0005737">
    <property type="term" value="C:cytoplasm"/>
    <property type="evidence" value="ECO:0007669"/>
    <property type="project" value="UniProtKB-SubCell"/>
</dbReference>
<evidence type="ECO:0000259" key="15">
    <source>
        <dbReference type="PROSITE" id="PS50944"/>
    </source>
</evidence>
<dbReference type="GO" id="GO:0046983">
    <property type="term" value="F:protein dimerization activity"/>
    <property type="evidence" value="ECO:0007669"/>
    <property type="project" value="InterPro"/>
</dbReference>
<proteinExistence type="inferred from homology"/>
<dbReference type="SMART" id="SM00529">
    <property type="entry name" value="HTH_DTXR"/>
    <property type="match status" value="1"/>
</dbReference>
<dbReference type="InterPro" id="IPR001367">
    <property type="entry name" value="Fe_dep_repressor"/>
</dbReference>
<gene>
    <name evidence="16" type="ORF">SAMN05421640_1156</name>
</gene>
<evidence type="ECO:0000313" key="17">
    <source>
        <dbReference type="Proteomes" id="UP000198393"/>
    </source>
</evidence>
<keyword evidence="6" id="KW-0678">Repressor</keyword>
<evidence type="ECO:0000256" key="7">
    <source>
        <dbReference type="ARBA" id="ARBA00023004"/>
    </source>
</evidence>
<evidence type="ECO:0000256" key="11">
    <source>
        <dbReference type="ARBA" id="ARBA00023163"/>
    </source>
</evidence>
<dbReference type="GO" id="GO:0046914">
    <property type="term" value="F:transition metal ion binding"/>
    <property type="evidence" value="ECO:0007669"/>
    <property type="project" value="InterPro"/>
</dbReference>
<dbReference type="PANTHER" id="PTHR33238:SF11">
    <property type="entry name" value="TRANSCRIPTIONAL REGULATOR MNTR"/>
    <property type="match status" value="1"/>
</dbReference>
<dbReference type="Pfam" id="PF04023">
    <property type="entry name" value="FeoA"/>
    <property type="match status" value="1"/>
</dbReference>
<reference evidence="16 17" key="1">
    <citation type="submission" date="2017-06" db="EMBL/GenBank/DDBJ databases">
        <authorList>
            <person name="Kim H.J."/>
            <person name="Triplett B.A."/>
        </authorList>
    </citation>
    <scope>NUCLEOTIDE SEQUENCE [LARGE SCALE GENOMIC DNA]</scope>
    <source>
        <strain evidence="16 17">DSM 19307</strain>
    </source>
</reference>
<dbReference type="Gene3D" id="2.30.30.90">
    <property type="match status" value="1"/>
</dbReference>
<evidence type="ECO:0000256" key="8">
    <source>
        <dbReference type="ARBA" id="ARBA00023015"/>
    </source>
</evidence>
<dbReference type="Gene3D" id="1.10.10.10">
    <property type="entry name" value="Winged helix-like DNA-binding domain superfamily/Winged helix DNA-binding domain"/>
    <property type="match status" value="1"/>
</dbReference>
<comment type="subunit">
    <text evidence="3">Homodimer.</text>
</comment>
<evidence type="ECO:0000256" key="13">
    <source>
        <dbReference type="ARBA" id="ARBA00025185"/>
    </source>
</evidence>
<dbReference type="InterPro" id="IPR022689">
    <property type="entry name" value="Iron_dep_repressor"/>
</dbReference>
<keyword evidence="12" id="KW-0464">Manganese</keyword>
<name>A0A239H913_EKHLU</name>
<comment type="subcellular location">
    <subcellularLocation>
        <location evidence="1">Cytoplasm</location>
    </subcellularLocation>
</comment>
<dbReference type="RefSeq" id="WP_089355913.1">
    <property type="nucleotide sequence ID" value="NZ_FZPD01000002.1"/>
</dbReference>
<evidence type="ECO:0000256" key="3">
    <source>
        <dbReference type="ARBA" id="ARBA00011738"/>
    </source>
</evidence>
<keyword evidence="17" id="KW-1185">Reference proteome</keyword>
<dbReference type="SUPFAM" id="SSF46785">
    <property type="entry name" value="Winged helix' DNA-binding domain"/>
    <property type="match status" value="1"/>
</dbReference>
<dbReference type="SMART" id="SM00899">
    <property type="entry name" value="FeoA"/>
    <property type="match status" value="1"/>
</dbReference>
<sequence length="225" mass="25203">MISELSFTEENYLKAIFHLSSEGTETVNTNSLAESMSTTPASVNDMVKRLAQKKLIGYQKYKGATLLPKGKKVALTIIRKHRLWEVFLVEKLEFKWDEVHEIAEQLEHIKSPTLIKKLDKFLGFPTMDPHGDPIPDEDGVMKASIRASISDVNINSRGIVVAVNNDDTLLLQHLDSIGIKLGSRIHVIDRMEFDGSVSVTIDDGKKQFISKPVAENLMITITDTK</sequence>
<evidence type="ECO:0000313" key="16">
    <source>
        <dbReference type="EMBL" id="SNS76744.1"/>
    </source>
</evidence>
<evidence type="ECO:0000256" key="9">
    <source>
        <dbReference type="ARBA" id="ARBA00023125"/>
    </source>
</evidence>
<keyword evidence="7" id="KW-0408">Iron</keyword>
<keyword evidence="10" id="KW-0010">Activator</keyword>
<dbReference type="InterPro" id="IPR036421">
    <property type="entry name" value="Fe_dep_repressor_sf"/>
</dbReference>
<evidence type="ECO:0000256" key="12">
    <source>
        <dbReference type="ARBA" id="ARBA00023211"/>
    </source>
</evidence>
<dbReference type="InterPro" id="IPR036388">
    <property type="entry name" value="WH-like_DNA-bd_sf"/>
</dbReference>
<protein>
    <recommendedName>
        <fullName evidence="4">Transcriptional regulator MntR</fullName>
    </recommendedName>
    <alternativeName>
        <fullName evidence="14">Manganese transport regulator</fullName>
    </alternativeName>
</protein>
<organism evidence="16 17">
    <name type="scientific">Ekhidna lutea</name>
    <dbReference type="NCBI Taxonomy" id="447679"/>
    <lineage>
        <taxon>Bacteria</taxon>
        <taxon>Pseudomonadati</taxon>
        <taxon>Bacteroidota</taxon>
        <taxon>Cytophagia</taxon>
        <taxon>Cytophagales</taxon>
        <taxon>Reichenbachiellaceae</taxon>
        <taxon>Ekhidna</taxon>
    </lineage>
</organism>
<keyword evidence="5" id="KW-0963">Cytoplasm</keyword>
<evidence type="ECO:0000256" key="10">
    <source>
        <dbReference type="ARBA" id="ARBA00023159"/>
    </source>
</evidence>
<dbReference type="SUPFAM" id="SSF47979">
    <property type="entry name" value="Iron-dependent repressor protein, dimerization domain"/>
    <property type="match status" value="1"/>
</dbReference>
<evidence type="ECO:0000256" key="6">
    <source>
        <dbReference type="ARBA" id="ARBA00022491"/>
    </source>
</evidence>
<dbReference type="OrthoDB" id="9791355at2"/>
<dbReference type="InterPro" id="IPR007167">
    <property type="entry name" value="Fe-transptr_FeoA-like"/>
</dbReference>
<dbReference type="InterPro" id="IPR008988">
    <property type="entry name" value="Transcriptional_repressor_C"/>
</dbReference>
<dbReference type="GO" id="GO:0003677">
    <property type="term" value="F:DNA binding"/>
    <property type="evidence" value="ECO:0007669"/>
    <property type="project" value="UniProtKB-KW"/>
</dbReference>
<evidence type="ECO:0000256" key="2">
    <source>
        <dbReference type="ARBA" id="ARBA00007871"/>
    </source>
</evidence>
<keyword evidence="8" id="KW-0805">Transcription regulation</keyword>
<dbReference type="Proteomes" id="UP000198393">
    <property type="component" value="Unassembled WGS sequence"/>
</dbReference>
<dbReference type="InterPro" id="IPR038157">
    <property type="entry name" value="FeoA_core_dom"/>
</dbReference>
<evidence type="ECO:0000256" key="5">
    <source>
        <dbReference type="ARBA" id="ARBA00022490"/>
    </source>
</evidence>
<keyword evidence="9" id="KW-0238">DNA-binding</keyword>
<dbReference type="GO" id="GO:0003700">
    <property type="term" value="F:DNA-binding transcription factor activity"/>
    <property type="evidence" value="ECO:0007669"/>
    <property type="project" value="InterPro"/>
</dbReference>
<evidence type="ECO:0000256" key="1">
    <source>
        <dbReference type="ARBA" id="ARBA00004496"/>
    </source>
</evidence>
<dbReference type="EMBL" id="FZPD01000002">
    <property type="protein sequence ID" value="SNS76744.1"/>
    <property type="molecule type" value="Genomic_DNA"/>
</dbReference>
<dbReference type="InterPro" id="IPR022687">
    <property type="entry name" value="HTH_DTXR"/>
</dbReference>
<dbReference type="SUPFAM" id="SSF50037">
    <property type="entry name" value="C-terminal domain of transcriptional repressors"/>
    <property type="match status" value="1"/>
</dbReference>
<comment type="similarity">
    <text evidence="2">Belongs to the DtxR/MntR family.</text>
</comment>
<comment type="function">
    <text evidence="13">In the presence of manganese, represses expression of mntH and mntS. Up-regulates expression of mntP.</text>
</comment>
<dbReference type="InterPro" id="IPR050536">
    <property type="entry name" value="DtxR_MntR_Metal-Reg"/>
</dbReference>